<dbReference type="SUPFAM" id="SSF48019">
    <property type="entry name" value="post-AAA+ oligomerization domain-like"/>
    <property type="match status" value="1"/>
</dbReference>
<evidence type="ECO:0000313" key="2">
    <source>
        <dbReference type="EMBL" id="SVE59646.1"/>
    </source>
</evidence>
<dbReference type="Gene3D" id="1.20.272.10">
    <property type="match status" value="1"/>
</dbReference>
<dbReference type="AlphaFoldDB" id="A0A383ERW0"/>
<dbReference type="GO" id="GO:0003887">
    <property type="term" value="F:DNA-directed DNA polymerase activity"/>
    <property type="evidence" value="ECO:0007669"/>
    <property type="project" value="InterPro"/>
</dbReference>
<dbReference type="InterPro" id="IPR008921">
    <property type="entry name" value="DNA_pol3_clamp-load_cplx_C"/>
</dbReference>
<dbReference type="GO" id="GO:0003677">
    <property type="term" value="F:DNA binding"/>
    <property type="evidence" value="ECO:0007669"/>
    <property type="project" value="InterPro"/>
</dbReference>
<dbReference type="Pfam" id="PF12169">
    <property type="entry name" value="DNA_pol3_gamma3"/>
    <property type="match status" value="1"/>
</dbReference>
<feature type="non-terminal residue" evidence="2">
    <location>
        <position position="229"/>
    </location>
</feature>
<accession>A0A383ERW0</accession>
<protein>
    <recommendedName>
        <fullName evidence="1">DNA polymerase III gamma subunit domain-containing protein</fullName>
    </recommendedName>
</protein>
<sequence>QKLEKKELDLNLAQKIFGHFNKSHLIELLNLVLQGKEKEAILAYRKISDQGIFPSIFLNDFCEIIYYLKNFKIFGKNEINFTLNDDESKELEKIANSLDNETLIMFWQFTLKSIEELNMVTNQDLLVEMFLIRLIYLKQIPKLDDLLSDLENTKDIKSTVNIENSNFTSSIEDKTESNNTPKSLDQIKNVAQEKKEELSKLQSSLNNSFLNIQNFEELLSVCTKKREFK</sequence>
<dbReference type="EMBL" id="UINC01228363">
    <property type="protein sequence ID" value="SVE59646.1"/>
    <property type="molecule type" value="Genomic_DNA"/>
</dbReference>
<dbReference type="GO" id="GO:0006260">
    <property type="term" value="P:DNA replication"/>
    <property type="evidence" value="ECO:0007669"/>
    <property type="project" value="InterPro"/>
</dbReference>
<proteinExistence type="predicted"/>
<evidence type="ECO:0000259" key="1">
    <source>
        <dbReference type="Pfam" id="PF12169"/>
    </source>
</evidence>
<feature type="non-terminal residue" evidence="2">
    <location>
        <position position="1"/>
    </location>
</feature>
<organism evidence="2">
    <name type="scientific">marine metagenome</name>
    <dbReference type="NCBI Taxonomy" id="408172"/>
    <lineage>
        <taxon>unclassified sequences</taxon>
        <taxon>metagenomes</taxon>
        <taxon>ecological metagenomes</taxon>
    </lineage>
</organism>
<gene>
    <name evidence="2" type="ORF">METZ01_LOCUS512500</name>
</gene>
<dbReference type="InterPro" id="IPR022754">
    <property type="entry name" value="DNA_pol_III_gamma-3"/>
</dbReference>
<feature type="domain" description="DNA polymerase III gamma subunit" evidence="1">
    <location>
        <begin position="10"/>
        <end position="148"/>
    </location>
</feature>
<name>A0A383ERW0_9ZZZZ</name>
<reference evidence="2" key="1">
    <citation type="submission" date="2018-05" db="EMBL/GenBank/DDBJ databases">
        <authorList>
            <person name="Lanie J.A."/>
            <person name="Ng W.-L."/>
            <person name="Kazmierczak K.M."/>
            <person name="Andrzejewski T.M."/>
            <person name="Davidsen T.M."/>
            <person name="Wayne K.J."/>
            <person name="Tettelin H."/>
            <person name="Glass J.I."/>
            <person name="Rusch D."/>
            <person name="Podicherti R."/>
            <person name="Tsui H.-C.T."/>
            <person name="Winkler M.E."/>
        </authorList>
    </citation>
    <scope>NUCLEOTIDE SEQUENCE</scope>
</reference>